<organism evidence="1 2">
    <name type="scientific">Larinioides sclopetarius</name>
    <dbReference type="NCBI Taxonomy" id="280406"/>
    <lineage>
        <taxon>Eukaryota</taxon>
        <taxon>Metazoa</taxon>
        <taxon>Ecdysozoa</taxon>
        <taxon>Arthropoda</taxon>
        <taxon>Chelicerata</taxon>
        <taxon>Arachnida</taxon>
        <taxon>Araneae</taxon>
        <taxon>Araneomorphae</taxon>
        <taxon>Entelegynae</taxon>
        <taxon>Araneoidea</taxon>
        <taxon>Araneidae</taxon>
        <taxon>Larinioides</taxon>
    </lineage>
</organism>
<protein>
    <submittedName>
        <fullName evidence="1">Uncharacterized protein</fullName>
    </submittedName>
</protein>
<dbReference type="Proteomes" id="UP001497382">
    <property type="component" value="Unassembled WGS sequence"/>
</dbReference>
<accession>A0AAV2AFG9</accession>
<evidence type="ECO:0000313" key="2">
    <source>
        <dbReference type="Proteomes" id="UP001497382"/>
    </source>
</evidence>
<keyword evidence="2" id="KW-1185">Reference proteome</keyword>
<gene>
    <name evidence="1" type="ORF">LARSCL_LOCUS12192</name>
</gene>
<evidence type="ECO:0000313" key="1">
    <source>
        <dbReference type="EMBL" id="CAL1282672.1"/>
    </source>
</evidence>
<sequence>MAWIVKLLIDGQLKNSCCDNSDTKDGVLIIITDHSSSVPPERGTFFQGKYKSTNIITMPNKRARTHLLIRWLLTIISLCL</sequence>
<name>A0AAV2AFG9_9ARAC</name>
<dbReference type="AlphaFoldDB" id="A0AAV2AFG9"/>
<dbReference type="EMBL" id="CAXIEN010000157">
    <property type="protein sequence ID" value="CAL1282672.1"/>
    <property type="molecule type" value="Genomic_DNA"/>
</dbReference>
<proteinExistence type="predicted"/>
<reference evidence="1 2" key="1">
    <citation type="submission" date="2024-04" db="EMBL/GenBank/DDBJ databases">
        <authorList>
            <person name="Rising A."/>
            <person name="Reimegard J."/>
            <person name="Sonavane S."/>
            <person name="Akerstrom W."/>
            <person name="Nylinder S."/>
            <person name="Hedman E."/>
            <person name="Kallberg Y."/>
        </authorList>
    </citation>
    <scope>NUCLEOTIDE SEQUENCE [LARGE SCALE GENOMIC DNA]</scope>
</reference>
<comment type="caution">
    <text evidence="1">The sequence shown here is derived from an EMBL/GenBank/DDBJ whole genome shotgun (WGS) entry which is preliminary data.</text>
</comment>